<reference evidence="12" key="1">
    <citation type="submission" date="2016-06" db="EMBL/GenBank/DDBJ databases">
        <title>Draft genome sequence of Desulfoplanes formicivorans strain Pf12B.</title>
        <authorList>
            <person name="Watanabe M."/>
            <person name="Kojima H."/>
            <person name="Fukui M."/>
        </authorList>
    </citation>
    <scope>NUCLEOTIDE SEQUENCE [LARGE SCALE GENOMIC DNA]</scope>
    <source>
        <strain evidence="12">Pf12B</strain>
    </source>
</reference>
<dbReference type="Pfam" id="PF07660">
    <property type="entry name" value="STN"/>
    <property type="match status" value="1"/>
</dbReference>
<comment type="caution">
    <text evidence="11">The sequence shown here is derived from an EMBL/GenBank/DDBJ whole genome shotgun (WGS) entry which is preliminary data.</text>
</comment>
<evidence type="ECO:0000256" key="4">
    <source>
        <dbReference type="ARBA" id="ARBA00023136"/>
    </source>
</evidence>
<keyword evidence="4" id="KW-0472">Membrane</keyword>
<dbReference type="PRINTS" id="PR00811">
    <property type="entry name" value="BCTERIALGSPD"/>
</dbReference>
<evidence type="ECO:0000259" key="10">
    <source>
        <dbReference type="SMART" id="SM00965"/>
    </source>
</evidence>
<dbReference type="InterPro" id="IPR001775">
    <property type="entry name" value="GspD/PilQ"/>
</dbReference>
<accession>A0A194AKV8</accession>
<feature type="chain" id="PRO_5008507674" description="Secretin/TonB short N-terminal domain-containing protein" evidence="9">
    <location>
        <begin position="23"/>
        <end position="713"/>
    </location>
</feature>
<dbReference type="Gene3D" id="3.30.1370.120">
    <property type="match status" value="1"/>
</dbReference>
<sequence length="713" mass="78752">MHWMRRIALVGCLVWASMICLAGCTPAGRTKPVAATGPASSQSSSHPGILAKDPSSNVVAAWVADGKTYVRIPMDAKTDVVPAMDGQRFSLTFSPPLKPVALPREGVGVVSRWTSSPNPGGQWDRIELELARKAQFLVSRPSSSLLQLMLVPPNGKVAGQARKQDASHAFRGIDFSRNKAGNLFVTLHVGPDVRLMPQNGEEGKMTFLFENAHIPQRLARLYRLEEFATVIDSALFRNVQDGVLLTMLTAQRVPFHVETKPDGLVLQFLTQEIDRSERDARRRQAARPSTVSVQEAVKTRDQAELLEMNTLFPGMKREYSGQKISIDLQDADVELVLRLIAEVSRHNLIIDENVKGKISLKLQDIPWDQALDLVLLQKGLGMVVKGNIMRIATTKQLESERDQLRRAREAALQARESLSSLEPLQTRYMQINYSTAAEIEPKVREFLSPRGKISQDARTNMLIIRDAGSQLDKIAAVINKLDRPERQVLIEARIVYATDDFQRSLGINWSGSYDHNDANSRYTRTFNVNGVTLPSSVGGMDAGVNFAKIAGLDLFTLDAQLRLGELKNIAKTISSPRVVTLNNNRAEIKQGTKVASQAESESGGTTTEYNDAILSLSVQPQITPDDKLILDLDISDDAPAGDDISTRSTKTKMIVSNNETIVIGGVQKSTETNIEDRVPGLASIPGMGWLFKNESTSYQKEELLIFIRPRILD</sequence>
<dbReference type="InterPro" id="IPR038591">
    <property type="entry name" value="NolW-like_sf"/>
</dbReference>
<evidence type="ECO:0000256" key="3">
    <source>
        <dbReference type="ARBA" id="ARBA00022729"/>
    </source>
</evidence>
<evidence type="ECO:0000256" key="5">
    <source>
        <dbReference type="ARBA" id="ARBA00023237"/>
    </source>
</evidence>
<dbReference type="Pfam" id="PF00263">
    <property type="entry name" value="Secretin"/>
    <property type="match status" value="1"/>
</dbReference>
<evidence type="ECO:0000313" key="11">
    <source>
        <dbReference type="EMBL" id="GAU09676.1"/>
    </source>
</evidence>
<dbReference type="InterPro" id="IPR013355">
    <property type="entry name" value="Pilus_4_PilQ"/>
</dbReference>
<dbReference type="NCBIfam" id="TIGR02515">
    <property type="entry name" value="IV_pilus_PilQ"/>
    <property type="match status" value="1"/>
</dbReference>
<evidence type="ECO:0000256" key="8">
    <source>
        <dbReference type="SAM" id="MobiDB-lite"/>
    </source>
</evidence>
<dbReference type="AlphaFoldDB" id="A0A194AKV8"/>
<keyword evidence="12" id="KW-1185">Reference proteome</keyword>
<dbReference type="InterPro" id="IPR011662">
    <property type="entry name" value="Secretin/TonB_short_N"/>
</dbReference>
<comment type="similarity">
    <text evidence="6">Belongs to the bacterial secretin family.</text>
</comment>
<dbReference type="STRING" id="1592317.DPF_2407"/>
<evidence type="ECO:0000256" key="1">
    <source>
        <dbReference type="ARBA" id="ARBA00004370"/>
    </source>
</evidence>
<evidence type="ECO:0000313" key="12">
    <source>
        <dbReference type="Proteomes" id="UP000095200"/>
    </source>
</evidence>
<evidence type="ECO:0000256" key="6">
    <source>
        <dbReference type="RuleBase" id="RU004003"/>
    </source>
</evidence>
<dbReference type="Gene3D" id="3.30.1370.130">
    <property type="match status" value="1"/>
</dbReference>
<dbReference type="InterPro" id="IPR004846">
    <property type="entry name" value="T2SS/T3SS_dom"/>
</dbReference>
<dbReference type="EMBL" id="BDFE01000020">
    <property type="protein sequence ID" value="GAU09676.1"/>
    <property type="molecule type" value="Genomic_DNA"/>
</dbReference>
<dbReference type="GO" id="GO:0009279">
    <property type="term" value="C:cell outer membrane"/>
    <property type="evidence" value="ECO:0007669"/>
    <property type="project" value="UniProtKB-SubCell"/>
</dbReference>
<name>A0A194AKV8_9BACT</name>
<dbReference type="Pfam" id="PF03958">
    <property type="entry name" value="Secretin_N"/>
    <property type="match status" value="1"/>
</dbReference>
<dbReference type="InterPro" id="IPR005644">
    <property type="entry name" value="NolW-like"/>
</dbReference>
<dbReference type="Proteomes" id="UP000095200">
    <property type="component" value="Unassembled WGS sequence"/>
</dbReference>
<dbReference type="SMART" id="SM00965">
    <property type="entry name" value="STN"/>
    <property type="match status" value="1"/>
</dbReference>
<keyword evidence="2 7" id="KW-0813">Transport</keyword>
<dbReference type="GO" id="GO:0009306">
    <property type="term" value="P:protein secretion"/>
    <property type="evidence" value="ECO:0007669"/>
    <property type="project" value="InterPro"/>
</dbReference>
<proteinExistence type="inferred from homology"/>
<gene>
    <name evidence="11" type="ORF">DPF_2407</name>
</gene>
<feature type="domain" description="Secretin/TonB short N-terminal" evidence="10">
    <location>
        <begin position="346"/>
        <end position="394"/>
    </location>
</feature>
<dbReference type="InterPro" id="IPR051808">
    <property type="entry name" value="Type_IV_pilus_biogenesis"/>
</dbReference>
<keyword evidence="5" id="KW-0998">Cell outer membrane</keyword>
<dbReference type="PANTHER" id="PTHR30604">
    <property type="entry name" value="PROTEIN TRANSPORT PROTEIN HOFQ"/>
    <property type="match status" value="1"/>
</dbReference>
<evidence type="ECO:0000256" key="2">
    <source>
        <dbReference type="ARBA" id="ARBA00022448"/>
    </source>
</evidence>
<feature type="signal peptide" evidence="9">
    <location>
        <begin position="1"/>
        <end position="22"/>
    </location>
</feature>
<feature type="region of interest" description="Disordered" evidence="8">
    <location>
        <begin position="31"/>
        <end position="51"/>
    </location>
</feature>
<comment type="subcellular location">
    <subcellularLocation>
        <location evidence="7">Cell outer membrane</location>
    </subcellularLocation>
    <subcellularLocation>
        <location evidence="1">Membrane</location>
    </subcellularLocation>
</comment>
<organism evidence="11 12">
    <name type="scientific">Desulfoplanes formicivorans</name>
    <dbReference type="NCBI Taxonomy" id="1592317"/>
    <lineage>
        <taxon>Bacteria</taxon>
        <taxon>Pseudomonadati</taxon>
        <taxon>Thermodesulfobacteriota</taxon>
        <taxon>Desulfovibrionia</taxon>
        <taxon>Desulfovibrionales</taxon>
        <taxon>Desulfoplanaceae</taxon>
        <taxon>Desulfoplanes</taxon>
    </lineage>
</organism>
<dbReference type="PANTHER" id="PTHR30604:SF1">
    <property type="entry name" value="DNA UTILIZATION PROTEIN HOFQ"/>
    <property type="match status" value="1"/>
</dbReference>
<keyword evidence="3 9" id="KW-0732">Signal</keyword>
<evidence type="ECO:0000256" key="9">
    <source>
        <dbReference type="SAM" id="SignalP"/>
    </source>
</evidence>
<evidence type="ECO:0000256" key="7">
    <source>
        <dbReference type="RuleBase" id="RU004004"/>
    </source>
</evidence>
<protein>
    <recommendedName>
        <fullName evidence="10">Secretin/TonB short N-terminal domain-containing protein</fullName>
    </recommendedName>
</protein>